<dbReference type="EMBL" id="SOML01000016">
    <property type="protein sequence ID" value="TFD92822.1"/>
    <property type="molecule type" value="Genomic_DNA"/>
</dbReference>
<gene>
    <name evidence="1" type="ORF">E2605_18460</name>
</gene>
<dbReference type="RefSeq" id="WP_166786366.1">
    <property type="nucleotide sequence ID" value="NZ_SOML01000016.1"/>
</dbReference>
<accession>A0A4Y8KV51</accession>
<proteinExistence type="predicted"/>
<reference evidence="1 2" key="1">
    <citation type="submission" date="2019-03" db="EMBL/GenBank/DDBJ databases">
        <title>San Antonio Military Medical Center submission to MRSN (WRAIR), pending publication.</title>
        <authorList>
            <person name="Blyth D.M."/>
            <person name="Mccarthy S.L."/>
            <person name="Schall S.E."/>
            <person name="Stam J.A."/>
            <person name="Ong A.C."/>
            <person name="Mcgann P.T."/>
        </authorList>
    </citation>
    <scope>NUCLEOTIDE SEQUENCE [LARGE SCALE GENOMIC DNA]</scope>
    <source>
        <strain evidence="1 2">MRSN571793</strain>
    </source>
</reference>
<comment type="caution">
    <text evidence="1">The sequence shown here is derived from an EMBL/GenBank/DDBJ whole genome shotgun (WGS) entry which is preliminary data.</text>
</comment>
<protein>
    <submittedName>
        <fullName evidence="1">Uncharacterized protein</fullName>
    </submittedName>
</protein>
<dbReference type="Proteomes" id="UP000297861">
    <property type="component" value="Unassembled WGS sequence"/>
</dbReference>
<organism evidence="1 2">
    <name type="scientific">Dysgonomonas capnocytophagoides</name>
    <dbReference type="NCBI Taxonomy" id="45254"/>
    <lineage>
        <taxon>Bacteria</taxon>
        <taxon>Pseudomonadati</taxon>
        <taxon>Bacteroidota</taxon>
        <taxon>Bacteroidia</taxon>
        <taxon>Bacteroidales</taxon>
        <taxon>Dysgonomonadaceae</taxon>
        <taxon>Dysgonomonas</taxon>
    </lineage>
</organism>
<dbReference type="AlphaFoldDB" id="A0A4Y8KV51"/>
<evidence type="ECO:0000313" key="1">
    <source>
        <dbReference type="EMBL" id="TFD92822.1"/>
    </source>
</evidence>
<evidence type="ECO:0000313" key="2">
    <source>
        <dbReference type="Proteomes" id="UP000297861"/>
    </source>
</evidence>
<keyword evidence="2" id="KW-1185">Reference proteome</keyword>
<sequence length="119" mass="13573">MLKLTFTPTSNNFKQVKSQIYFVPKSKEGLGIDSMGEFAISFEYSGQFVNEKGQPVPFIHIAQTLEIAFNFQFGNAYKSKARVFSRKPYNLTKAFDYLKKMIISVSRTDKMKKDAFSGS</sequence>
<name>A0A4Y8KV51_9BACT</name>